<keyword evidence="2" id="KW-0732">Signal</keyword>
<dbReference type="SUPFAM" id="SSF53822">
    <property type="entry name" value="Periplasmic binding protein-like I"/>
    <property type="match status" value="1"/>
</dbReference>
<proteinExistence type="inferred from homology"/>
<dbReference type="PANTHER" id="PTHR47151:SF2">
    <property type="entry name" value="AMINO ACID BINDING PROTEIN"/>
    <property type="match status" value="1"/>
</dbReference>
<evidence type="ECO:0000313" key="5">
    <source>
        <dbReference type="Proteomes" id="UP000603865"/>
    </source>
</evidence>
<keyword evidence="5" id="KW-1185">Reference proteome</keyword>
<reference evidence="4" key="1">
    <citation type="journal article" date="2014" name="Int. J. Syst. Evol. Microbiol.">
        <title>Complete genome sequence of Corynebacterium casei LMG S-19264T (=DSM 44701T), isolated from a smear-ripened cheese.</title>
        <authorList>
            <consortium name="US DOE Joint Genome Institute (JGI-PGF)"/>
            <person name="Walter F."/>
            <person name="Albersmeier A."/>
            <person name="Kalinowski J."/>
            <person name="Ruckert C."/>
        </authorList>
    </citation>
    <scope>NUCLEOTIDE SEQUENCE</scope>
    <source>
        <strain evidence="4">JCM 31311</strain>
    </source>
</reference>
<dbReference type="CDD" id="cd06342">
    <property type="entry name" value="PBP1_ABC_LIVBP-like"/>
    <property type="match status" value="1"/>
</dbReference>
<dbReference type="InterPro" id="IPR028081">
    <property type="entry name" value="Leu-bd"/>
</dbReference>
<evidence type="ECO:0000256" key="2">
    <source>
        <dbReference type="ARBA" id="ARBA00022729"/>
    </source>
</evidence>
<reference evidence="4" key="2">
    <citation type="submission" date="2020-09" db="EMBL/GenBank/DDBJ databases">
        <authorList>
            <person name="Sun Q."/>
            <person name="Ohkuma M."/>
        </authorList>
    </citation>
    <scope>NUCLEOTIDE SEQUENCE</scope>
    <source>
        <strain evidence="4">JCM 31311</strain>
    </source>
</reference>
<dbReference type="AlphaFoldDB" id="A0A918CIL2"/>
<dbReference type="PANTHER" id="PTHR47151">
    <property type="entry name" value="LEU/ILE/VAL-BINDING ABC TRANSPORTER SUBUNIT"/>
    <property type="match status" value="1"/>
</dbReference>
<gene>
    <name evidence="4" type="ORF">GCM10008957_42000</name>
</gene>
<protein>
    <submittedName>
        <fullName evidence="4">Branched chain amino acid ABC transporter substrate-binding protein</fullName>
    </submittedName>
</protein>
<dbReference type="Gene3D" id="3.40.50.2300">
    <property type="match status" value="2"/>
</dbReference>
<sequence>MIALSMSHAVTAKIAVMAPLSGSQIAIGTDVQQGAELALTQRQADFAKLGIELQLATLDDGGEAVRGVDQMAAALRDPAILGLVGPVNSGVTLKVAESVRATPLAIISPTSATDELTQQGWNYFSRIIAPNSAQSNVAAQYIASTLHVKRVYIVSDNQTFGNGLAKQLQVNLEVRKVEVVGFNGAAAATDPAALKFTLAQIVAAKPELVFYAGTHEDGAALLKSLRAAGLKTLFMGGQSLDTPAFIRLAQDDAAGVMYVSGYGPVASFSNRFRFVEQFQTAYKHPPQIRSVFAYDAMNVMLDAVENAFKASGRLPTRAELIPAVRKVNLTAFQAVTGPISLSANGERLSTPMFVIGVDSKTLLQNVLYVSRYHSPR</sequence>
<evidence type="ECO:0000313" key="4">
    <source>
        <dbReference type="EMBL" id="GGR25964.1"/>
    </source>
</evidence>
<feature type="domain" description="Leucine-binding protein" evidence="3">
    <location>
        <begin position="12"/>
        <end position="360"/>
    </location>
</feature>
<evidence type="ECO:0000259" key="3">
    <source>
        <dbReference type="Pfam" id="PF13458"/>
    </source>
</evidence>
<comment type="caution">
    <text evidence="4">The sequence shown here is derived from an EMBL/GenBank/DDBJ whole genome shotgun (WGS) entry which is preliminary data.</text>
</comment>
<evidence type="ECO:0000256" key="1">
    <source>
        <dbReference type="ARBA" id="ARBA00010062"/>
    </source>
</evidence>
<dbReference type="Proteomes" id="UP000603865">
    <property type="component" value="Unassembled WGS sequence"/>
</dbReference>
<comment type="similarity">
    <text evidence="1">Belongs to the leucine-binding protein family.</text>
</comment>
<accession>A0A918CIL2</accession>
<name>A0A918CIL2_9DEIO</name>
<dbReference type="EMBL" id="BMQL01000037">
    <property type="protein sequence ID" value="GGR25964.1"/>
    <property type="molecule type" value="Genomic_DNA"/>
</dbReference>
<dbReference type="Pfam" id="PF13458">
    <property type="entry name" value="Peripla_BP_6"/>
    <property type="match status" value="1"/>
</dbReference>
<organism evidence="4 5">
    <name type="scientific">Deinococcus ruber</name>
    <dbReference type="NCBI Taxonomy" id="1848197"/>
    <lineage>
        <taxon>Bacteria</taxon>
        <taxon>Thermotogati</taxon>
        <taxon>Deinococcota</taxon>
        <taxon>Deinococci</taxon>
        <taxon>Deinococcales</taxon>
        <taxon>Deinococcaceae</taxon>
        <taxon>Deinococcus</taxon>
    </lineage>
</organism>
<dbReference type="InterPro" id="IPR028082">
    <property type="entry name" value="Peripla_BP_I"/>
</dbReference>